<comment type="caution">
    <text evidence="1">The sequence shown here is derived from an EMBL/GenBank/DDBJ whole genome shotgun (WGS) entry which is preliminary data.</text>
</comment>
<sequence>MKPSSCQMSPLPHHNLFSVYRQQPCSPSSGDPLA</sequence>
<accession>J9GQA4</accession>
<organism evidence="1">
    <name type="scientific">gut metagenome</name>
    <dbReference type="NCBI Taxonomy" id="749906"/>
    <lineage>
        <taxon>unclassified sequences</taxon>
        <taxon>metagenomes</taxon>
        <taxon>organismal metagenomes</taxon>
    </lineage>
</organism>
<dbReference type="AlphaFoldDB" id="J9GQA4"/>
<gene>
    <name evidence="1" type="ORF">EVA_07272</name>
</gene>
<protein>
    <submittedName>
        <fullName evidence="1">Uncharacterized protein</fullName>
    </submittedName>
</protein>
<name>J9GQA4_9ZZZZ</name>
<proteinExistence type="predicted"/>
<dbReference type="EMBL" id="AMCI01001749">
    <property type="protein sequence ID" value="EJX04618.1"/>
    <property type="molecule type" value="Genomic_DNA"/>
</dbReference>
<evidence type="ECO:0000313" key="1">
    <source>
        <dbReference type="EMBL" id="EJX04618.1"/>
    </source>
</evidence>
<reference evidence="1" key="1">
    <citation type="journal article" date="2012" name="PLoS ONE">
        <title>Gene sets for utilization of primary and secondary nutrition supplies in the distal gut of endangered iberian lynx.</title>
        <authorList>
            <person name="Alcaide M."/>
            <person name="Messina E."/>
            <person name="Richter M."/>
            <person name="Bargiela R."/>
            <person name="Peplies J."/>
            <person name="Huws S.A."/>
            <person name="Newbold C.J."/>
            <person name="Golyshin P.N."/>
            <person name="Simon M.A."/>
            <person name="Lopez G."/>
            <person name="Yakimov M.M."/>
            <person name="Ferrer M."/>
        </authorList>
    </citation>
    <scope>NUCLEOTIDE SEQUENCE</scope>
</reference>